<reference evidence="1 2" key="1">
    <citation type="submission" date="2016-04" db="EMBL/GenBank/DDBJ databases">
        <title>Draft genome of Fonsecaea erecta CBS 125763.</title>
        <authorList>
            <person name="Weiss V.A."/>
            <person name="Vicente V.A."/>
            <person name="Raittz R.T."/>
            <person name="Moreno L.F."/>
            <person name="De Souza E.M."/>
            <person name="Pedrosa F.O."/>
            <person name="Steffens M.B."/>
            <person name="Faoro H."/>
            <person name="Tadra-Sfeir M.Z."/>
            <person name="Najafzadeh M.J."/>
            <person name="Felipe M.S."/>
            <person name="Teixeira M."/>
            <person name="Sun J."/>
            <person name="Xi L."/>
            <person name="Gomes R."/>
            <person name="De Azevedo C.M."/>
            <person name="Salgado C.G."/>
            <person name="Da Silva M.B."/>
            <person name="Nascimento M.F."/>
            <person name="Queiroz-Telles F."/>
            <person name="Attili D.S."/>
            <person name="Gorbushina A."/>
        </authorList>
    </citation>
    <scope>NUCLEOTIDE SEQUENCE [LARGE SCALE GENOMIC DNA]</scope>
    <source>
        <strain evidence="1 2">CBS 125763</strain>
    </source>
</reference>
<dbReference type="Proteomes" id="UP000078343">
    <property type="component" value="Unassembled WGS sequence"/>
</dbReference>
<dbReference type="STRING" id="1367422.A0A178ZLY8"/>
<dbReference type="OrthoDB" id="4670414at2759"/>
<sequence>MEETTYFCYTEGVDAQWLQLGSLAFDYANPRTREPYVHSSEKILQETPLRASADQRPTCYLAYERGKSSNLGGGLKSLLEFDHSRAGRSYSLVVGKDGSKVELNSPENYFMEVILPDAKANRWLRSHLSVFSRWDALKRRMDFRPKIWMLTGIYLITDAFYYTVRSRESSNATKVDIQIPEPTGLAELLDLKVNVHAQLSSNSVVTASGQILGKRVWAAQWQQVDARIIKDEDWKTAAPNRLRLLPLRTQAVKSGPEEAELNIRKKQNLMDNHESESLGEDADAWQEFEQATRQIEKQLDGLASS</sequence>
<keyword evidence="2" id="KW-1185">Reference proteome</keyword>
<proteinExistence type="predicted"/>
<dbReference type="AlphaFoldDB" id="A0A178ZLY8"/>
<comment type="caution">
    <text evidence="1">The sequence shown here is derived from an EMBL/GenBank/DDBJ whole genome shotgun (WGS) entry which is preliminary data.</text>
</comment>
<evidence type="ECO:0000313" key="1">
    <source>
        <dbReference type="EMBL" id="OAP60501.1"/>
    </source>
</evidence>
<accession>A0A178ZLY8</accession>
<dbReference type="EMBL" id="LVYI01000004">
    <property type="protein sequence ID" value="OAP60501.1"/>
    <property type="molecule type" value="Genomic_DNA"/>
</dbReference>
<dbReference type="GeneID" id="30009671"/>
<organism evidence="1 2">
    <name type="scientific">Fonsecaea erecta</name>
    <dbReference type="NCBI Taxonomy" id="1367422"/>
    <lineage>
        <taxon>Eukaryota</taxon>
        <taxon>Fungi</taxon>
        <taxon>Dikarya</taxon>
        <taxon>Ascomycota</taxon>
        <taxon>Pezizomycotina</taxon>
        <taxon>Eurotiomycetes</taxon>
        <taxon>Chaetothyriomycetidae</taxon>
        <taxon>Chaetothyriales</taxon>
        <taxon>Herpotrichiellaceae</taxon>
        <taxon>Fonsecaea</taxon>
    </lineage>
</organism>
<protein>
    <submittedName>
        <fullName evidence="1">Uncharacterized protein</fullName>
    </submittedName>
</protein>
<gene>
    <name evidence="1" type="ORF">AYL99_05503</name>
</gene>
<evidence type="ECO:0000313" key="2">
    <source>
        <dbReference type="Proteomes" id="UP000078343"/>
    </source>
</evidence>
<dbReference type="RefSeq" id="XP_018693868.1">
    <property type="nucleotide sequence ID" value="XM_018837015.1"/>
</dbReference>
<name>A0A178ZLY8_9EURO</name>